<keyword evidence="4" id="KW-1185">Reference proteome</keyword>
<evidence type="ECO:0000313" key="4">
    <source>
        <dbReference type="Proteomes" id="UP000314982"/>
    </source>
</evidence>
<dbReference type="Pfam" id="PF25781">
    <property type="entry name" value="TPR_TEX10"/>
    <property type="match status" value="1"/>
</dbReference>
<feature type="domain" description="TEX10-like TPR repeats" evidence="2">
    <location>
        <begin position="60"/>
        <end position="149"/>
    </location>
</feature>
<reference evidence="3" key="3">
    <citation type="submission" date="2025-09" db="UniProtKB">
        <authorList>
            <consortium name="Ensembl"/>
        </authorList>
    </citation>
    <scope>IDENTIFICATION</scope>
</reference>
<dbReference type="STRING" id="62062.ENSHHUP00000027554"/>
<sequence>PDPPLSHSTNTPDPPLSHSTNTPDPPLSHSTNTPDPPLSHSTNTPDPPLSHSTNTPDPPLSHSIITCVRFRSSLSGWSVGSQDATLRDVDYISFLFSTLTGFSSDELATLQEAGDESVLPPSPLSPLSLYPTPLEQFTHHWDVVEVRTHLTQNT</sequence>
<feature type="compositionally biased region" description="Polar residues" evidence="1">
    <location>
        <begin position="1"/>
        <end position="55"/>
    </location>
</feature>
<reference evidence="3" key="2">
    <citation type="submission" date="2025-08" db="UniProtKB">
        <authorList>
            <consortium name="Ensembl"/>
        </authorList>
    </citation>
    <scope>IDENTIFICATION</scope>
</reference>
<dbReference type="Ensembl" id="ENSHHUT00000028652.1">
    <property type="protein sequence ID" value="ENSHHUP00000027554.1"/>
    <property type="gene ID" value="ENSHHUG00000017480.1"/>
</dbReference>
<proteinExistence type="predicted"/>
<dbReference type="AlphaFoldDB" id="A0A4W5LP70"/>
<feature type="region of interest" description="Disordered" evidence="1">
    <location>
        <begin position="1"/>
        <end position="62"/>
    </location>
</feature>
<organism evidence="3 4">
    <name type="scientific">Hucho hucho</name>
    <name type="common">huchen</name>
    <dbReference type="NCBI Taxonomy" id="62062"/>
    <lineage>
        <taxon>Eukaryota</taxon>
        <taxon>Metazoa</taxon>
        <taxon>Chordata</taxon>
        <taxon>Craniata</taxon>
        <taxon>Vertebrata</taxon>
        <taxon>Euteleostomi</taxon>
        <taxon>Actinopterygii</taxon>
        <taxon>Neopterygii</taxon>
        <taxon>Teleostei</taxon>
        <taxon>Protacanthopterygii</taxon>
        <taxon>Salmoniformes</taxon>
        <taxon>Salmonidae</taxon>
        <taxon>Salmoninae</taxon>
        <taxon>Hucho</taxon>
    </lineage>
</organism>
<dbReference type="Proteomes" id="UP000314982">
    <property type="component" value="Unassembled WGS sequence"/>
</dbReference>
<name>A0A4W5LP70_9TELE</name>
<reference evidence="4" key="1">
    <citation type="submission" date="2018-06" db="EMBL/GenBank/DDBJ databases">
        <title>Genome assembly of Danube salmon.</title>
        <authorList>
            <person name="Macqueen D.J."/>
            <person name="Gundappa M.K."/>
        </authorList>
    </citation>
    <scope>NUCLEOTIDE SEQUENCE [LARGE SCALE GENOMIC DNA]</scope>
</reference>
<accession>A0A4W5LP70</accession>
<evidence type="ECO:0000256" key="1">
    <source>
        <dbReference type="SAM" id="MobiDB-lite"/>
    </source>
</evidence>
<protein>
    <recommendedName>
        <fullName evidence="2">TEX10-like TPR repeats domain-containing protein</fullName>
    </recommendedName>
</protein>
<dbReference type="InterPro" id="IPR057949">
    <property type="entry name" value="TPR_TEX10"/>
</dbReference>
<evidence type="ECO:0000313" key="3">
    <source>
        <dbReference type="Ensembl" id="ENSHHUP00000027554.1"/>
    </source>
</evidence>
<evidence type="ECO:0000259" key="2">
    <source>
        <dbReference type="Pfam" id="PF25781"/>
    </source>
</evidence>
<dbReference type="GeneTree" id="ENSGT01140000283649"/>